<dbReference type="PIRSF" id="PIRSF001619">
    <property type="entry name" value="Biotin_synth"/>
    <property type="match status" value="1"/>
</dbReference>
<comment type="pathway">
    <text evidence="1 13">Cofactor biosynthesis; biotin biosynthesis; biotin from 7,8-diaminononanoate: step 2/2.</text>
</comment>
<accession>A0ABQ0QLA9</accession>
<comment type="cofactor">
    <cofactor evidence="13">
        <name>[2Fe-2S] cluster</name>
        <dbReference type="ChEBI" id="CHEBI:190135"/>
    </cofactor>
    <text evidence="13">Binds 1 [2Fe-2S] cluster. The cluster is coordinated with 3 cysteines and 1 arginine.</text>
</comment>
<keyword evidence="9 13" id="KW-0093">Biotin biosynthesis</keyword>
<keyword evidence="7 13" id="KW-0001">2Fe-2S</keyword>
<evidence type="ECO:0000256" key="3">
    <source>
        <dbReference type="ARBA" id="ARBA00012236"/>
    </source>
</evidence>
<organism evidence="16 17">
    <name type="scientific">Neokomagataea tanensis NBRC 106556</name>
    <dbReference type="NCBI Taxonomy" id="1223519"/>
    <lineage>
        <taxon>Bacteria</taxon>
        <taxon>Pseudomonadati</taxon>
        <taxon>Pseudomonadota</taxon>
        <taxon>Alphaproteobacteria</taxon>
        <taxon>Acetobacterales</taxon>
        <taxon>Acetobacteraceae</taxon>
        <taxon>Neokomagataea</taxon>
    </lineage>
</organism>
<evidence type="ECO:0000256" key="10">
    <source>
        <dbReference type="ARBA" id="ARBA00023004"/>
    </source>
</evidence>
<feature type="binding site" evidence="13">
    <location>
        <position position="209"/>
    </location>
    <ligand>
        <name>[2Fe-2S] cluster</name>
        <dbReference type="ChEBI" id="CHEBI:190135"/>
    </ligand>
</feature>
<evidence type="ECO:0000256" key="6">
    <source>
        <dbReference type="ARBA" id="ARBA00022691"/>
    </source>
</evidence>
<feature type="region of interest" description="Disordered" evidence="14">
    <location>
        <begin position="1"/>
        <end position="23"/>
    </location>
</feature>
<dbReference type="Gene3D" id="3.20.20.70">
    <property type="entry name" value="Aldolase class I"/>
    <property type="match status" value="1"/>
</dbReference>
<dbReference type="SFLD" id="SFLDF00272">
    <property type="entry name" value="biotin_synthase"/>
    <property type="match status" value="1"/>
</dbReference>
<evidence type="ECO:0000256" key="12">
    <source>
        <dbReference type="ARBA" id="ARBA00051157"/>
    </source>
</evidence>
<gene>
    <name evidence="13" type="primary">bioB</name>
    <name evidence="16" type="ORF">AA106556_1944</name>
</gene>
<keyword evidence="10 13" id="KW-0408">Iron</keyword>
<dbReference type="InterPro" id="IPR013785">
    <property type="entry name" value="Aldolase_TIM"/>
</dbReference>
<dbReference type="SFLD" id="SFLDG01278">
    <property type="entry name" value="biotin_synthase_like"/>
    <property type="match status" value="1"/>
</dbReference>
<evidence type="ECO:0000256" key="9">
    <source>
        <dbReference type="ARBA" id="ARBA00022756"/>
    </source>
</evidence>
<dbReference type="SFLD" id="SFLDS00029">
    <property type="entry name" value="Radical_SAM"/>
    <property type="match status" value="1"/>
</dbReference>
<evidence type="ECO:0000256" key="4">
    <source>
        <dbReference type="ARBA" id="ARBA00022485"/>
    </source>
</evidence>
<evidence type="ECO:0000256" key="5">
    <source>
        <dbReference type="ARBA" id="ARBA00022679"/>
    </source>
</evidence>
<evidence type="ECO:0000259" key="15">
    <source>
        <dbReference type="PROSITE" id="PS51918"/>
    </source>
</evidence>
<dbReference type="HAMAP" id="MF_01694">
    <property type="entry name" value="BioB"/>
    <property type="match status" value="1"/>
</dbReference>
<feature type="binding site" evidence="13">
    <location>
        <position position="74"/>
    </location>
    <ligand>
        <name>[4Fe-4S] cluster</name>
        <dbReference type="ChEBI" id="CHEBI:49883"/>
        <note>4Fe-4S-S-AdoMet</note>
    </ligand>
</feature>
<dbReference type="PROSITE" id="PS51918">
    <property type="entry name" value="RADICAL_SAM"/>
    <property type="match status" value="1"/>
</dbReference>
<keyword evidence="11 13" id="KW-0411">Iron-sulfur</keyword>
<comment type="catalytic activity">
    <reaction evidence="12 13">
        <text>(4R,5S)-dethiobiotin + (sulfur carrier)-SH + 2 reduced [2Fe-2S]-[ferredoxin] + 2 S-adenosyl-L-methionine = (sulfur carrier)-H + biotin + 2 5'-deoxyadenosine + 2 L-methionine + 2 oxidized [2Fe-2S]-[ferredoxin]</text>
        <dbReference type="Rhea" id="RHEA:22060"/>
        <dbReference type="Rhea" id="RHEA-COMP:10000"/>
        <dbReference type="Rhea" id="RHEA-COMP:10001"/>
        <dbReference type="Rhea" id="RHEA-COMP:14737"/>
        <dbReference type="Rhea" id="RHEA-COMP:14739"/>
        <dbReference type="ChEBI" id="CHEBI:17319"/>
        <dbReference type="ChEBI" id="CHEBI:29917"/>
        <dbReference type="ChEBI" id="CHEBI:33737"/>
        <dbReference type="ChEBI" id="CHEBI:33738"/>
        <dbReference type="ChEBI" id="CHEBI:57586"/>
        <dbReference type="ChEBI" id="CHEBI:57844"/>
        <dbReference type="ChEBI" id="CHEBI:59789"/>
        <dbReference type="ChEBI" id="CHEBI:64428"/>
        <dbReference type="ChEBI" id="CHEBI:149473"/>
        <dbReference type="EC" id="2.8.1.6"/>
    </reaction>
</comment>
<comment type="caution">
    <text evidence="16">The sequence shown here is derived from an EMBL/GenBank/DDBJ whole genome shotgun (WGS) entry which is preliminary data.</text>
</comment>
<evidence type="ECO:0000313" key="16">
    <source>
        <dbReference type="EMBL" id="GBR49139.1"/>
    </source>
</evidence>
<dbReference type="Proteomes" id="UP001062443">
    <property type="component" value="Unassembled WGS sequence"/>
</dbReference>
<name>A0ABQ0QLA9_9PROT</name>
<dbReference type="PANTHER" id="PTHR22976:SF2">
    <property type="entry name" value="BIOTIN SYNTHASE, MITOCHONDRIAL"/>
    <property type="match status" value="1"/>
</dbReference>
<keyword evidence="6 13" id="KW-0949">S-adenosyl-L-methionine</keyword>
<keyword evidence="5 13" id="KW-0808">Transferase</keyword>
<dbReference type="SMART" id="SM00729">
    <property type="entry name" value="Elp3"/>
    <property type="match status" value="1"/>
</dbReference>
<dbReference type="EMBL" id="BAQB01000097">
    <property type="protein sequence ID" value="GBR49139.1"/>
    <property type="molecule type" value="Genomic_DNA"/>
</dbReference>
<keyword evidence="17" id="KW-1185">Reference proteome</keyword>
<dbReference type="PANTHER" id="PTHR22976">
    <property type="entry name" value="BIOTIN SYNTHASE"/>
    <property type="match status" value="1"/>
</dbReference>
<feature type="binding site" evidence="13">
    <location>
        <position position="281"/>
    </location>
    <ligand>
        <name>[2Fe-2S] cluster</name>
        <dbReference type="ChEBI" id="CHEBI:190135"/>
    </ligand>
</feature>
<dbReference type="CDD" id="cd01335">
    <property type="entry name" value="Radical_SAM"/>
    <property type="match status" value="1"/>
</dbReference>
<dbReference type="EC" id="2.8.1.6" evidence="3 13"/>
<evidence type="ECO:0000256" key="1">
    <source>
        <dbReference type="ARBA" id="ARBA00004942"/>
    </source>
</evidence>
<evidence type="ECO:0000256" key="7">
    <source>
        <dbReference type="ARBA" id="ARBA00022714"/>
    </source>
</evidence>
<dbReference type="Pfam" id="PF06968">
    <property type="entry name" value="BATS"/>
    <property type="match status" value="1"/>
</dbReference>
<feature type="domain" description="Radical SAM core" evidence="15">
    <location>
        <begin position="59"/>
        <end position="277"/>
    </location>
</feature>
<evidence type="ECO:0000256" key="11">
    <source>
        <dbReference type="ARBA" id="ARBA00023014"/>
    </source>
</evidence>
<dbReference type="Pfam" id="PF04055">
    <property type="entry name" value="Radical_SAM"/>
    <property type="match status" value="1"/>
</dbReference>
<proteinExistence type="inferred from homology"/>
<comment type="similarity">
    <text evidence="2 13">Belongs to the radical SAM superfamily. Biotin synthase family.</text>
</comment>
<dbReference type="SMART" id="SM00876">
    <property type="entry name" value="BATS"/>
    <property type="match status" value="1"/>
</dbReference>
<feature type="region of interest" description="Disordered" evidence="14">
    <location>
        <begin position="337"/>
        <end position="366"/>
    </location>
</feature>
<evidence type="ECO:0000256" key="13">
    <source>
        <dbReference type="HAMAP-Rule" id="MF_01694"/>
    </source>
</evidence>
<evidence type="ECO:0000256" key="8">
    <source>
        <dbReference type="ARBA" id="ARBA00022723"/>
    </source>
</evidence>
<sequence>MTLHNTPVSDTTPPSSMPAHTDGLRHDWTKEEVEALIALPFPELMFRAQETHRQHFDPTKVQISTLLSIKTGGCPEDCAYCPQSARHGNGVKAERLMAVEAVMKEARAAKAAGAGRFCMGAAWRSPKERDMEQVCAMIEGVKSLGLETCVTLGMLDSDQTSRLKEAGLDYYNHNLDTSEEFYGAIITTRSYQERLDTLANVRDAGINVCCGGIVGMGEDLSDRASLLMTLANLPKHPESVPINLLVRVEGTPLSTAEEVDPITFIRIIATARIMMPKSHVRLAAGRENMTDEAHALAFLAGANSIFCGEKLLTTPNPAEHRDRQLLSTLGMTPMVQHESEMGSKRPAVPEHATAEHNCSKQVEAVS</sequence>
<feature type="binding site" evidence="13">
    <location>
        <position position="149"/>
    </location>
    <ligand>
        <name>[2Fe-2S] cluster</name>
        <dbReference type="ChEBI" id="CHEBI:190135"/>
    </ligand>
</feature>
<dbReference type="SUPFAM" id="SSF102114">
    <property type="entry name" value="Radical SAM enzymes"/>
    <property type="match status" value="1"/>
</dbReference>
<dbReference type="InterPro" id="IPR024177">
    <property type="entry name" value="Biotin_synthase"/>
</dbReference>
<dbReference type="InterPro" id="IPR010722">
    <property type="entry name" value="BATS_dom"/>
</dbReference>
<evidence type="ECO:0000313" key="17">
    <source>
        <dbReference type="Proteomes" id="UP001062443"/>
    </source>
</evidence>
<evidence type="ECO:0000256" key="2">
    <source>
        <dbReference type="ARBA" id="ARBA00010765"/>
    </source>
</evidence>
<protein>
    <recommendedName>
        <fullName evidence="3 13">Biotin synthase</fullName>
        <ecNumber evidence="3 13">2.8.1.6</ecNumber>
    </recommendedName>
</protein>
<comment type="cofactor">
    <cofactor evidence="13">
        <name>[4Fe-4S] cluster</name>
        <dbReference type="ChEBI" id="CHEBI:49883"/>
    </cofactor>
    <text evidence="13">Binds 1 [4Fe-4S] cluster. The cluster is coordinated with 3 cysteines and an exchangeable S-adenosyl-L-methionine.</text>
</comment>
<comment type="function">
    <text evidence="13">Catalyzes the conversion of dethiobiotin (DTB) to biotin by the insertion of a sulfur atom into dethiobiotin via a radical-based mechanism.</text>
</comment>
<keyword evidence="4 13" id="KW-0004">4Fe-4S</keyword>
<dbReference type="SFLD" id="SFLDG01060">
    <property type="entry name" value="BATS_domain_containing"/>
    <property type="match status" value="1"/>
</dbReference>
<feature type="binding site" evidence="13">
    <location>
        <position position="81"/>
    </location>
    <ligand>
        <name>[4Fe-4S] cluster</name>
        <dbReference type="ChEBI" id="CHEBI:49883"/>
        <note>4Fe-4S-S-AdoMet</note>
    </ligand>
</feature>
<feature type="binding site" evidence="13">
    <location>
        <position position="118"/>
    </location>
    <ligand>
        <name>[2Fe-2S] cluster</name>
        <dbReference type="ChEBI" id="CHEBI:190135"/>
    </ligand>
</feature>
<feature type="binding site" evidence="13">
    <location>
        <position position="78"/>
    </location>
    <ligand>
        <name>[4Fe-4S] cluster</name>
        <dbReference type="ChEBI" id="CHEBI:49883"/>
        <note>4Fe-4S-S-AdoMet</note>
    </ligand>
</feature>
<dbReference type="InterPro" id="IPR007197">
    <property type="entry name" value="rSAM"/>
</dbReference>
<dbReference type="NCBIfam" id="TIGR00433">
    <property type="entry name" value="bioB"/>
    <property type="match status" value="1"/>
</dbReference>
<reference evidence="16" key="1">
    <citation type="submission" date="2013-04" db="EMBL/GenBank/DDBJ databases">
        <title>The genome sequencing project of 58 acetic acid bacteria.</title>
        <authorList>
            <person name="Okamoto-Kainuma A."/>
            <person name="Ishikawa M."/>
            <person name="Umino S."/>
            <person name="Koizumi Y."/>
            <person name="Shiwa Y."/>
            <person name="Yoshikawa H."/>
            <person name="Matsutani M."/>
            <person name="Matsushita K."/>
        </authorList>
    </citation>
    <scope>NUCLEOTIDE SEQUENCE</scope>
    <source>
        <strain evidence="16">NBRC 106556</strain>
    </source>
</reference>
<evidence type="ECO:0000256" key="14">
    <source>
        <dbReference type="SAM" id="MobiDB-lite"/>
    </source>
</evidence>
<keyword evidence="8 13" id="KW-0479">Metal-binding</keyword>
<dbReference type="InterPro" id="IPR058240">
    <property type="entry name" value="rSAM_sf"/>
</dbReference>
<feature type="compositionally biased region" description="Polar residues" evidence="14">
    <location>
        <begin position="1"/>
        <end position="14"/>
    </location>
</feature>
<comment type="subunit">
    <text evidence="13">Homodimer.</text>
</comment>
<dbReference type="InterPro" id="IPR006638">
    <property type="entry name" value="Elp3/MiaA/NifB-like_rSAM"/>
</dbReference>
<dbReference type="InterPro" id="IPR002684">
    <property type="entry name" value="Biotin_synth/BioAB"/>
</dbReference>